<evidence type="ECO:0000256" key="1">
    <source>
        <dbReference type="SAM" id="Phobius"/>
    </source>
</evidence>
<evidence type="ECO:0000259" key="2">
    <source>
        <dbReference type="Pfam" id="PF24709"/>
    </source>
</evidence>
<name>A0A0F9J6I6_9ZZZZ</name>
<dbReference type="EMBL" id="LAZR01018841">
    <property type="protein sequence ID" value="KKL94772.1"/>
    <property type="molecule type" value="Genomic_DNA"/>
</dbReference>
<organism evidence="3">
    <name type="scientific">marine sediment metagenome</name>
    <dbReference type="NCBI Taxonomy" id="412755"/>
    <lineage>
        <taxon>unclassified sequences</taxon>
        <taxon>metagenomes</taxon>
        <taxon>ecological metagenomes</taxon>
    </lineage>
</organism>
<keyword evidence="1" id="KW-0812">Transmembrane</keyword>
<accession>A0A0F9J6I6</accession>
<comment type="caution">
    <text evidence="3">The sequence shown here is derived from an EMBL/GenBank/DDBJ whole genome shotgun (WGS) entry which is preliminary data.</text>
</comment>
<dbReference type="InterPro" id="IPR056087">
    <property type="entry name" value="DUF7670"/>
</dbReference>
<feature type="domain" description="DUF7670" evidence="2">
    <location>
        <begin position="2"/>
        <end position="102"/>
    </location>
</feature>
<keyword evidence="1" id="KW-0472">Membrane</keyword>
<dbReference type="Pfam" id="PF24709">
    <property type="entry name" value="DUF7670"/>
    <property type="match status" value="1"/>
</dbReference>
<protein>
    <recommendedName>
        <fullName evidence="2">DUF7670 domain-containing protein</fullName>
    </recommendedName>
</protein>
<feature type="transmembrane region" description="Helical" evidence="1">
    <location>
        <begin position="6"/>
        <end position="24"/>
    </location>
</feature>
<dbReference type="AlphaFoldDB" id="A0A0F9J6I6"/>
<feature type="transmembrane region" description="Helical" evidence="1">
    <location>
        <begin position="36"/>
        <end position="69"/>
    </location>
</feature>
<gene>
    <name evidence="3" type="ORF">LCGC14_1861330</name>
</gene>
<evidence type="ECO:0000313" key="3">
    <source>
        <dbReference type="EMBL" id="KKL94772.1"/>
    </source>
</evidence>
<feature type="transmembrane region" description="Helical" evidence="1">
    <location>
        <begin position="81"/>
        <end position="99"/>
    </location>
</feature>
<reference evidence="3" key="1">
    <citation type="journal article" date="2015" name="Nature">
        <title>Complex archaea that bridge the gap between prokaryotes and eukaryotes.</title>
        <authorList>
            <person name="Spang A."/>
            <person name="Saw J.H."/>
            <person name="Jorgensen S.L."/>
            <person name="Zaremba-Niedzwiedzka K."/>
            <person name="Martijn J."/>
            <person name="Lind A.E."/>
            <person name="van Eijk R."/>
            <person name="Schleper C."/>
            <person name="Guy L."/>
            <person name="Ettema T.J."/>
        </authorList>
    </citation>
    <scope>NUCLEOTIDE SEQUENCE</scope>
</reference>
<sequence>MVLRWVARVWSIACVGLLCAFLFGEGLPPLTPKAVLFPFGVMLGLILAWWFERLGGIVAALSVLLFYALEYSGHGRLPKGPWFFLIAAPSLIFILCGYIKARKMNDQVAEPGVPGDA</sequence>
<keyword evidence="1" id="KW-1133">Transmembrane helix</keyword>
<proteinExistence type="predicted"/>